<gene>
    <name evidence="1" type="ORF">DVR09_15040</name>
</gene>
<name>A0A345YIL7_9SPHN</name>
<organism evidence="1 2">
    <name type="scientific">Erythrobacter aureus</name>
    <dbReference type="NCBI Taxonomy" id="2182384"/>
    <lineage>
        <taxon>Bacteria</taxon>
        <taxon>Pseudomonadati</taxon>
        <taxon>Pseudomonadota</taxon>
        <taxon>Alphaproteobacteria</taxon>
        <taxon>Sphingomonadales</taxon>
        <taxon>Erythrobacteraceae</taxon>
        <taxon>Erythrobacter/Porphyrobacter group</taxon>
        <taxon>Erythrobacter</taxon>
    </lineage>
</organism>
<geneLocation type="plasmid" evidence="1 2">
    <name>unnamed</name>
</geneLocation>
<dbReference type="Proteomes" id="UP000254508">
    <property type="component" value="Plasmid unnamed"/>
</dbReference>
<proteinExistence type="predicted"/>
<accession>A0A345YIL7</accession>
<dbReference type="OrthoDB" id="9829332at2"/>
<dbReference type="RefSeq" id="WP_115418082.1">
    <property type="nucleotide sequence ID" value="NZ_CP031358.1"/>
</dbReference>
<dbReference type="EMBL" id="CP031358">
    <property type="protein sequence ID" value="AXK43769.1"/>
    <property type="molecule type" value="Genomic_DNA"/>
</dbReference>
<protein>
    <submittedName>
        <fullName evidence="1">Uncharacterized protein</fullName>
    </submittedName>
</protein>
<dbReference type="AlphaFoldDB" id="A0A345YIL7"/>
<keyword evidence="1" id="KW-0614">Plasmid</keyword>
<sequence>MLLSFPPGWNLKAPIGTMLVRVDVVMNTRPGAGGYAAIFEAADQKETVLLRGGIPDTNTEHMMKTLGVRIAEEIQGNRAVILTRSQVMYASLSTIFKPYKLIRLLGHSPLAVSDATRHAHVMAERALCRGEASEERLMMARFEPSREDFHNNQDTQTAHAALQKLIDTVGVSDLKSKNVQKAVQDVLDTTEEEVVAFHRDAIRKCTANDIPKPTREKEN</sequence>
<reference evidence="1 2" key="1">
    <citation type="submission" date="2018-07" db="EMBL/GenBank/DDBJ databases">
        <title>Genome sequence of Erythrobacter strain YH-07, an antagonistic bacterium isolated from Yellow Sea.</title>
        <authorList>
            <person name="Tang T."/>
            <person name="Liu Q."/>
            <person name="Sun X."/>
        </authorList>
    </citation>
    <scope>NUCLEOTIDE SEQUENCE [LARGE SCALE GENOMIC DNA]</scope>
    <source>
        <strain evidence="1 2">YH-07</strain>
        <plasmid evidence="1 2">unnamed</plasmid>
    </source>
</reference>
<keyword evidence="2" id="KW-1185">Reference proteome</keyword>
<evidence type="ECO:0000313" key="2">
    <source>
        <dbReference type="Proteomes" id="UP000254508"/>
    </source>
</evidence>
<evidence type="ECO:0000313" key="1">
    <source>
        <dbReference type="EMBL" id="AXK43769.1"/>
    </source>
</evidence>
<dbReference type="KEGG" id="err:DVR09_15040"/>